<dbReference type="EMBL" id="CADEHS020000533">
    <property type="protein sequence ID" value="CAG9953642.1"/>
    <property type="molecule type" value="Genomic_DNA"/>
</dbReference>
<proteinExistence type="predicted"/>
<protein>
    <submittedName>
        <fullName evidence="1">Uncharacterized protein</fullName>
    </submittedName>
</protein>
<sequence length="577" mass="63215">MASSFALVQSFAPILQEPIWQQQRDLEASSVEARIKLAYARARSLIQTVGMTIEDVRLLKPKFWDFHRHAFTPDSGAWTILTIHWNLCMGTISQYLPERPDLLPLLQSLERFDTCGEFLLTELGHGLDARNLETTATRQADGSFVLNTPNAASAKTMPPSSPFLGMSRTAIVFARLIIDNTDRGVRGFIVPLNDSTGAMCPGVSSTLYPKRAGSKAIDHSSTSFHNVLLPAGALLGPTGDSSKDERNSFLRAIHRVTVGTLCLSTSNATILRVSACVAGRYSIQRTVGAPKPVSILSFSTQHGPIARALAHAAVFDKYAVESRRLFIENVKKPEIQNVIAGTYKATVIDYTQRILSELVDRCGWQGLFAHNQISELWLAEKGNSIAEGDYVVLCIRLASEILLGRYAPPKPRDPQSLLARHEAGVWDEARQTVAAIKGGHRGKDFNARILPLSLPLVKATGQRMAYEAARDAVARGGDDENGPPLTQQVLDLYESTCLLEDESWYVENGLLTRRQLRERQVDAVNAVLPLLEGMINDPAVDAFVSAPMVDQGRLAAFFAALPTYKGPDGGFVVRARL</sequence>
<evidence type="ECO:0000313" key="1">
    <source>
        <dbReference type="EMBL" id="CAG9953642.1"/>
    </source>
</evidence>
<comment type="caution">
    <text evidence="1">The sequence shown here is derived from an EMBL/GenBank/DDBJ whole genome shotgun (WGS) entry which is preliminary data.</text>
</comment>
<gene>
    <name evidence="1" type="ORF">CRV2_00015012</name>
</gene>
<evidence type="ECO:0000313" key="2">
    <source>
        <dbReference type="Proteomes" id="UP000836387"/>
    </source>
</evidence>
<reference evidence="1" key="2">
    <citation type="submission" date="2021-10" db="EMBL/GenBank/DDBJ databases">
        <authorList>
            <person name="Piombo E."/>
        </authorList>
    </citation>
    <scope>NUCLEOTIDE SEQUENCE</scope>
</reference>
<organism evidence="1 2">
    <name type="scientific">Clonostachys rosea f. rosea IK726</name>
    <dbReference type="NCBI Taxonomy" id="1349383"/>
    <lineage>
        <taxon>Eukaryota</taxon>
        <taxon>Fungi</taxon>
        <taxon>Dikarya</taxon>
        <taxon>Ascomycota</taxon>
        <taxon>Pezizomycotina</taxon>
        <taxon>Sordariomycetes</taxon>
        <taxon>Hypocreomycetidae</taxon>
        <taxon>Hypocreales</taxon>
        <taxon>Bionectriaceae</taxon>
        <taxon>Clonostachys</taxon>
    </lineage>
</organism>
<dbReference type="Proteomes" id="UP000836387">
    <property type="component" value="Unassembled WGS sequence"/>
</dbReference>
<reference evidence="1" key="1">
    <citation type="submission" date="2020-04" db="EMBL/GenBank/DDBJ databases">
        <authorList>
            <person name="Broberg M."/>
        </authorList>
    </citation>
    <scope>NUCLEOTIDE SEQUENCE</scope>
</reference>
<accession>A0ACA9ULH5</accession>
<keyword evidence="2" id="KW-1185">Reference proteome</keyword>
<name>A0ACA9ULH5_BIOOC</name>